<dbReference type="OrthoDB" id="9795573at2"/>
<dbReference type="RefSeq" id="WP_069315955.1">
    <property type="nucleotide sequence ID" value="NZ_CAWNQJ010000101.1"/>
</dbReference>
<dbReference type="GO" id="GO:0006310">
    <property type="term" value="P:DNA recombination"/>
    <property type="evidence" value="ECO:0007669"/>
    <property type="project" value="UniProtKB-KW"/>
</dbReference>
<evidence type="ECO:0000313" key="8">
    <source>
        <dbReference type="EMBL" id="AOM40222.1"/>
    </source>
</evidence>
<dbReference type="AlphaFoldDB" id="A0A2G0Q224"/>
<gene>
    <name evidence="8" type="ORF">A9255_06290</name>
    <name evidence="9" type="ORF">Xhom_04168</name>
</gene>
<feature type="domain" description="Core-binding (CB)" evidence="7">
    <location>
        <begin position="99"/>
        <end position="180"/>
    </location>
</feature>
<dbReference type="EMBL" id="NJAI01000007">
    <property type="protein sequence ID" value="PHM53273.1"/>
    <property type="molecule type" value="Genomic_DNA"/>
</dbReference>
<sequence>MPLTDIKVRNAKPKDKPYNITDDKGLYIEVRPSGAKFWRYRFWITPTKDGRYTIGEYPYVSLAEARKEAEWARHQVKKGLNPTEVKKLNKKSLDEYRLNTFKSISMEWLERKEKTLNESTIRIYRSFLSKNCYPNFGDKPIKDITSRDILVVLKSIESNGSPSSAVKVRMICSSIFKYAVSTLRAEFDPTSALIGSIITPKTNHSRCLSREEIKLYFERLEESKSIPEVKLFLRTLPFVFVRQSELRGALWSEIDVENKIWVISGDRMKMGRAHIVPLSDYVLSLITASRRHVKGENVDLVFQGTSGGKISKSTPNRAIENLGFKSGDITCHDFRATASTMLYEMGFRSELIEKQLSHSETNKSIAAYNHAEYMGERREMMEAWTSVLLEIINS</sequence>
<organism evidence="9 11">
    <name type="scientific">Xenorhabdus hominickii</name>
    <dbReference type="NCBI Taxonomy" id="351679"/>
    <lineage>
        <taxon>Bacteria</taxon>
        <taxon>Pseudomonadati</taxon>
        <taxon>Pseudomonadota</taxon>
        <taxon>Gammaproteobacteria</taxon>
        <taxon>Enterobacterales</taxon>
        <taxon>Morganellaceae</taxon>
        <taxon>Xenorhabdus</taxon>
    </lineage>
</organism>
<dbReference type="Gene3D" id="1.10.150.130">
    <property type="match status" value="1"/>
</dbReference>
<keyword evidence="10" id="KW-1185">Reference proteome</keyword>
<dbReference type="Proteomes" id="UP000094600">
    <property type="component" value="Chromosome"/>
</dbReference>
<keyword evidence="3 5" id="KW-0238">DNA-binding</keyword>
<keyword evidence="2" id="KW-0229">DNA integration</keyword>
<evidence type="ECO:0000256" key="5">
    <source>
        <dbReference type="PROSITE-ProRule" id="PRU01248"/>
    </source>
</evidence>
<dbReference type="KEGG" id="xho:A9255_06290"/>
<dbReference type="Proteomes" id="UP000225433">
    <property type="component" value="Unassembled WGS sequence"/>
</dbReference>
<accession>A0A2G0Q224</accession>
<evidence type="ECO:0000256" key="2">
    <source>
        <dbReference type="ARBA" id="ARBA00022908"/>
    </source>
</evidence>
<dbReference type="InterPro" id="IPR011010">
    <property type="entry name" value="DNA_brk_join_enz"/>
</dbReference>
<dbReference type="Gene3D" id="1.10.443.10">
    <property type="entry name" value="Intergrase catalytic core"/>
    <property type="match status" value="1"/>
</dbReference>
<evidence type="ECO:0000259" key="7">
    <source>
        <dbReference type="PROSITE" id="PS51900"/>
    </source>
</evidence>
<dbReference type="Pfam" id="PF00589">
    <property type="entry name" value="Phage_integrase"/>
    <property type="match status" value="1"/>
</dbReference>
<evidence type="ECO:0000313" key="9">
    <source>
        <dbReference type="EMBL" id="PHM53273.1"/>
    </source>
</evidence>
<dbReference type="Gene3D" id="3.30.160.390">
    <property type="entry name" value="Integrase, DNA-binding domain"/>
    <property type="match status" value="1"/>
</dbReference>
<dbReference type="InterPro" id="IPR002104">
    <property type="entry name" value="Integrase_catalytic"/>
</dbReference>
<dbReference type="Pfam" id="PF13356">
    <property type="entry name" value="Arm-DNA-bind_3"/>
    <property type="match status" value="1"/>
</dbReference>
<dbReference type="InterPro" id="IPR050808">
    <property type="entry name" value="Phage_Integrase"/>
</dbReference>
<dbReference type="InterPro" id="IPR013762">
    <property type="entry name" value="Integrase-like_cat_sf"/>
</dbReference>
<keyword evidence="4" id="KW-0233">DNA recombination</keyword>
<dbReference type="InterPro" id="IPR053876">
    <property type="entry name" value="Phage_int_M"/>
</dbReference>
<dbReference type="CDD" id="cd00801">
    <property type="entry name" value="INT_P4_C"/>
    <property type="match status" value="1"/>
</dbReference>
<evidence type="ECO:0000313" key="11">
    <source>
        <dbReference type="Proteomes" id="UP000225433"/>
    </source>
</evidence>
<evidence type="ECO:0000256" key="3">
    <source>
        <dbReference type="ARBA" id="ARBA00023125"/>
    </source>
</evidence>
<evidence type="ECO:0000256" key="1">
    <source>
        <dbReference type="ARBA" id="ARBA00008857"/>
    </source>
</evidence>
<evidence type="ECO:0000256" key="4">
    <source>
        <dbReference type="ARBA" id="ARBA00023172"/>
    </source>
</evidence>
<dbReference type="PROSITE" id="PS51898">
    <property type="entry name" value="TYR_RECOMBINASE"/>
    <property type="match status" value="1"/>
</dbReference>
<dbReference type="InterPro" id="IPR010998">
    <property type="entry name" value="Integrase_recombinase_N"/>
</dbReference>
<dbReference type="GO" id="GO:0015074">
    <property type="term" value="P:DNA integration"/>
    <property type="evidence" value="ECO:0007669"/>
    <property type="project" value="UniProtKB-KW"/>
</dbReference>
<comment type="similarity">
    <text evidence="1">Belongs to the 'phage' integrase family.</text>
</comment>
<dbReference type="EMBL" id="CP016176">
    <property type="protein sequence ID" value="AOM40222.1"/>
    <property type="molecule type" value="Genomic_DNA"/>
</dbReference>
<evidence type="ECO:0000259" key="6">
    <source>
        <dbReference type="PROSITE" id="PS51898"/>
    </source>
</evidence>
<dbReference type="PANTHER" id="PTHR30629:SF2">
    <property type="entry name" value="PROPHAGE INTEGRASE INTS-RELATED"/>
    <property type="match status" value="1"/>
</dbReference>
<proteinExistence type="inferred from homology"/>
<dbReference type="STRING" id="351679.A9255_06290"/>
<dbReference type="InterPro" id="IPR044068">
    <property type="entry name" value="CB"/>
</dbReference>
<reference evidence="8 10" key="1">
    <citation type="submission" date="2016-06" db="EMBL/GenBank/DDBJ databases">
        <title>Bacterial characters and pathogenicity of Xenorhabdus hominickii from an entomopathogenic nematode, Steinernema monticolum.</title>
        <authorList>
            <person name="Park Y."/>
            <person name="Kim Y."/>
        </authorList>
    </citation>
    <scope>NUCLEOTIDE SEQUENCE [LARGE SCALE GENOMIC DNA]</scope>
    <source>
        <strain evidence="8 10">ANU1</strain>
    </source>
</reference>
<evidence type="ECO:0000313" key="10">
    <source>
        <dbReference type="Proteomes" id="UP000094600"/>
    </source>
</evidence>
<dbReference type="SUPFAM" id="SSF56349">
    <property type="entry name" value="DNA breaking-rejoining enzymes"/>
    <property type="match status" value="1"/>
</dbReference>
<feature type="domain" description="Tyr recombinase" evidence="6">
    <location>
        <begin position="203"/>
        <end position="382"/>
    </location>
</feature>
<dbReference type="GO" id="GO:0003677">
    <property type="term" value="F:DNA binding"/>
    <property type="evidence" value="ECO:0007669"/>
    <property type="project" value="UniProtKB-UniRule"/>
</dbReference>
<protein>
    <submittedName>
        <fullName evidence="9">Integrase</fullName>
    </submittedName>
</protein>
<dbReference type="InterPro" id="IPR038488">
    <property type="entry name" value="Integrase_DNA-bd_sf"/>
</dbReference>
<dbReference type="Pfam" id="PF22022">
    <property type="entry name" value="Phage_int_M"/>
    <property type="match status" value="1"/>
</dbReference>
<dbReference type="PROSITE" id="PS51900">
    <property type="entry name" value="CB"/>
    <property type="match status" value="1"/>
</dbReference>
<name>A0A2G0Q224_XENHO</name>
<dbReference type="InterPro" id="IPR025166">
    <property type="entry name" value="Integrase_DNA_bind_dom"/>
</dbReference>
<dbReference type="PANTHER" id="PTHR30629">
    <property type="entry name" value="PROPHAGE INTEGRASE"/>
    <property type="match status" value="1"/>
</dbReference>
<reference evidence="9 11" key="2">
    <citation type="journal article" date="2017" name="Nat. Microbiol.">
        <title>Natural product diversity associated with the nematode symbionts Photorhabdus and Xenorhabdus.</title>
        <authorList>
            <person name="Tobias N.J."/>
            <person name="Wolff H."/>
            <person name="Djahanschiri B."/>
            <person name="Grundmann F."/>
            <person name="Kronenwerth M."/>
            <person name="Shi Y.M."/>
            <person name="Simonyi S."/>
            <person name="Grun P."/>
            <person name="Shapiro-Ilan D."/>
            <person name="Pidot S.J."/>
            <person name="Stinear T.P."/>
            <person name="Ebersberger I."/>
            <person name="Bode H.B."/>
        </authorList>
    </citation>
    <scope>NUCLEOTIDE SEQUENCE [LARGE SCALE GENOMIC DNA]</scope>
    <source>
        <strain evidence="9 11">DSM 17903</strain>
    </source>
</reference>